<evidence type="ECO:0000256" key="2">
    <source>
        <dbReference type="SAM" id="SignalP"/>
    </source>
</evidence>
<dbReference type="SUPFAM" id="SSF63707">
    <property type="entry name" value="Ganglioside M2 (gm2) activator"/>
    <property type="match status" value="1"/>
</dbReference>
<protein>
    <recommendedName>
        <fullName evidence="6">Ganglioside GM2 activator-like protein</fullName>
    </recommendedName>
</protein>
<evidence type="ECO:0000313" key="3">
    <source>
        <dbReference type="EMBL" id="CAF1057546.1"/>
    </source>
</evidence>
<dbReference type="GO" id="GO:0005319">
    <property type="term" value="F:lipid transporter activity"/>
    <property type="evidence" value="ECO:0007669"/>
    <property type="project" value="TreeGrafter"/>
</dbReference>
<name>A0A814KW72_9BILA</name>
<keyword evidence="1 2" id="KW-0732">Signal</keyword>
<dbReference type="InterPro" id="IPR028996">
    <property type="entry name" value="GM2-AP"/>
</dbReference>
<dbReference type="Proteomes" id="UP000663845">
    <property type="component" value="Unassembled WGS sequence"/>
</dbReference>
<evidence type="ECO:0000313" key="5">
    <source>
        <dbReference type="Proteomes" id="UP000663845"/>
    </source>
</evidence>
<evidence type="ECO:0000256" key="1">
    <source>
        <dbReference type="ARBA" id="ARBA00022729"/>
    </source>
</evidence>
<dbReference type="GO" id="GO:0008047">
    <property type="term" value="F:enzyme activator activity"/>
    <property type="evidence" value="ECO:0007669"/>
    <property type="project" value="InterPro"/>
</dbReference>
<dbReference type="InterPro" id="IPR036846">
    <property type="entry name" value="GM2-AP_sf"/>
</dbReference>
<dbReference type="Gene3D" id="2.70.220.10">
    <property type="entry name" value="Ganglioside GM2 activator"/>
    <property type="match status" value="1"/>
</dbReference>
<feature type="signal peptide" evidence="2">
    <location>
        <begin position="1"/>
        <end position="21"/>
    </location>
</feature>
<organism evidence="3 5">
    <name type="scientific">Adineta steineri</name>
    <dbReference type="NCBI Taxonomy" id="433720"/>
    <lineage>
        <taxon>Eukaryota</taxon>
        <taxon>Metazoa</taxon>
        <taxon>Spiralia</taxon>
        <taxon>Gnathifera</taxon>
        <taxon>Rotifera</taxon>
        <taxon>Eurotatoria</taxon>
        <taxon>Bdelloidea</taxon>
        <taxon>Adinetida</taxon>
        <taxon>Adinetidae</taxon>
        <taxon>Adineta</taxon>
    </lineage>
</organism>
<reference evidence="3" key="1">
    <citation type="submission" date="2021-02" db="EMBL/GenBank/DDBJ databases">
        <authorList>
            <person name="Nowell W R."/>
        </authorList>
    </citation>
    <scope>NUCLEOTIDE SEQUENCE</scope>
</reference>
<dbReference type="EMBL" id="CAJOAZ010000217">
    <property type="protein sequence ID" value="CAF3580222.1"/>
    <property type="molecule type" value="Genomic_DNA"/>
</dbReference>
<sequence>MMQTFSIVVIVTLAIIANINGDHDKLEYTVLSASGVDIQHADIIPMPIINPGEAFLTFKAHLKRPIQKIRVVLKIVRTVAGIALPIKCYKVDGVFVGSCDYEDLCLVLKSLLPSFKPETCPPPMLQYNIDCNCPFNIPVGQLNIIKERLELPDAHASIANFMAVGTFSIQIDAFDSGPYASIIIKFSVKAAKSSG</sequence>
<proteinExistence type="predicted"/>
<dbReference type="EMBL" id="CAJNOG010000190">
    <property type="protein sequence ID" value="CAF1057546.1"/>
    <property type="molecule type" value="Genomic_DNA"/>
</dbReference>
<accession>A0A814KW72</accession>
<evidence type="ECO:0000313" key="4">
    <source>
        <dbReference type="EMBL" id="CAF3580222.1"/>
    </source>
</evidence>
<dbReference type="GO" id="GO:0006689">
    <property type="term" value="P:ganglioside catabolic process"/>
    <property type="evidence" value="ECO:0007669"/>
    <property type="project" value="InterPro"/>
</dbReference>
<evidence type="ECO:0008006" key="6">
    <source>
        <dbReference type="Google" id="ProtNLM"/>
    </source>
</evidence>
<dbReference type="GO" id="GO:0009898">
    <property type="term" value="C:cytoplasmic side of plasma membrane"/>
    <property type="evidence" value="ECO:0007669"/>
    <property type="project" value="TreeGrafter"/>
</dbReference>
<comment type="caution">
    <text evidence="3">The sequence shown here is derived from an EMBL/GenBank/DDBJ whole genome shotgun (WGS) entry which is preliminary data.</text>
</comment>
<dbReference type="Proteomes" id="UP000663844">
    <property type="component" value="Unassembled WGS sequence"/>
</dbReference>
<dbReference type="PANTHER" id="PTHR17357">
    <property type="entry name" value="GM2 GANGLIOSIDE ACTIVATOR PROTEIN"/>
    <property type="match status" value="1"/>
</dbReference>
<dbReference type="AlphaFoldDB" id="A0A814KW72"/>
<feature type="chain" id="PRO_5036225059" description="Ganglioside GM2 activator-like protein" evidence="2">
    <location>
        <begin position="22"/>
        <end position="195"/>
    </location>
</feature>
<gene>
    <name evidence="3" type="ORF">JYZ213_LOCUS19034</name>
    <name evidence="4" type="ORF">OXD698_LOCUS5369</name>
</gene>
<dbReference type="PANTHER" id="PTHR17357:SF0">
    <property type="entry name" value="GANGLIOSIDE GM2 ACTIVATOR"/>
    <property type="match status" value="1"/>
</dbReference>